<reference evidence="1" key="2">
    <citation type="submission" date="2022-06" db="UniProtKB">
        <authorList>
            <consortium name="EnsemblMetazoa"/>
        </authorList>
    </citation>
    <scope>IDENTIFICATION</scope>
    <source>
        <strain evidence="1">PS312</strain>
    </source>
</reference>
<reference evidence="2" key="1">
    <citation type="journal article" date="2008" name="Nat. Genet.">
        <title>The Pristionchus pacificus genome provides a unique perspective on nematode lifestyle and parasitism.</title>
        <authorList>
            <person name="Dieterich C."/>
            <person name="Clifton S.W."/>
            <person name="Schuster L.N."/>
            <person name="Chinwalla A."/>
            <person name="Delehaunty K."/>
            <person name="Dinkelacker I."/>
            <person name="Fulton L."/>
            <person name="Fulton R."/>
            <person name="Godfrey J."/>
            <person name="Minx P."/>
            <person name="Mitreva M."/>
            <person name="Roeseler W."/>
            <person name="Tian H."/>
            <person name="Witte H."/>
            <person name="Yang S.P."/>
            <person name="Wilson R.K."/>
            <person name="Sommer R.J."/>
        </authorList>
    </citation>
    <scope>NUCLEOTIDE SEQUENCE [LARGE SCALE GENOMIC DNA]</scope>
    <source>
        <strain evidence="2">PS312</strain>
    </source>
</reference>
<evidence type="ECO:0000313" key="1">
    <source>
        <dbReference type="EnsemblMetazoa" id="PPA41610.1"/>
    </source>
</evidence>
<sequence length="115" mass="12971">WSRCHPAVPNTHAPFYREAELTASYGVDATPRMESMPPRVWSRCHPAVPSTHAPFYREAELTASYGVDATPRMESMPPRGKDSIWLKETCGLANRNFGTVLPKGGANIHWNEYRK</sequence>
<proteinExistence type="predicted"/>
<accession>A0A8R1UYW4</accession>
<accession>A0A2A6CPL2</accession>
<name>A0A2A6CPL2_PRIPA</name>
<gene>
    <name evidence="1" type="primary">WBGene00279979</name>
</gene>
<dbReference type="Proteomes" id="UP000005239">
    <property type="component" value="Unassembled WGS sequence"/>
</dbReference>
<keyword evidence="2" id="KW-1185">Reference proteome</keyword>
<protein>
    <submittedName>
        <fullName evidence="1">Uncharacterized protein</fullName>
    </submittedName>
</protein>
<dbReference type="EnsemblMetazoa" id="PPA41610.1">
    <property type="protein sequence ID" value="PPA41610.1"/>
    <property type="gene ID" value="WBGene00279979"/>
</dbReference>
<evidence type="ECO:0000313" key="2">
    <source>
        <dbReference type="Proteomes" id="UP000005239"/>
    </source>
</evidence>
<organism evidence="1 2">
    <name type="scientific">Pristionchus pacificus</name>
    <name type="common">Parasitic nematode worm</name>
    <dbReference type="NCBI Taxonomy" id="54126"/>
    <lineage>
        <taxon>Eukaryota</taxon>
        <taxon>Metazoa</taxon>
        <taxon>Ecdysozoa</taxon>
        <taxon>Nematoda</taxon>
        <taxon>Chromadorea</taxon>
        <taxon>Rhabditida</taxon>
        <taxon>Rhabditina</taxon>
        <taxon>Diplogasteromorpha</taxon>
        <taxon>Diplogasteroidea</taxon>
        <taxon>Neodiplogasteridae</taxon>
        <taxon>Pristionchus</taxon>
    </lineage>
</organism>
<dbReference type="AlphaFoldDB" id="A0A2A6CPL2"/>